<protein>
    <submittedName>
        <fullName evidence="1">Uncharacterized protein YueI</fullName>
    </submittedName>
</protein>
<dbReference type="Proteomes" id="UP000192738">
    <property type="component" value="Unassembled WGS sequence"/>
</dbReference>
<accession>A0A1W2C5G7</accession>
<dbReference type="OrthoDB" id="95278at2"/>
<dbReference type="STRING" id="112901.SAMN04488500_109141"/>
<name>A0A1W2C5G7_9FIRM</name>
<sequence>MDKTSEIAQVWNHKDQLEQIITAGLHGVPEIKRDEKRAYLGVFREQVITYLTQGQVKETAIYPEIKQALGHEKFHKMIINGSIDHHSTSKYQLLAKKLQKSYTIIVDSDPDEAAGLVVASDEAVDIESAAVKNRYTRLQERDVPEKLITAAGKKICSDCLNIILKTDPREEINYSPLSWLDRLTGDRCPAHDD</sequence>
<dbReference type="AlphaFoldDB" id="A0A1W2C5G7"/>
<proteinExistence type="predicted"/>
<organism evidence="1 2">
    <name type="scientific">Sporomusa malonica</name>
    <dbReference type="NCBI Taxonomy" id="112901"/>
    <lineage>
        <taxon>Bacteria</taxon>
        <taxon>Bacillati</taxon>
        <taxon>Bacillota</taxon>
        <taxon>Negativicutes</taxon>
        <taxon>Selenomonadales</taxon>
        <taxon>Sporomusaceae</taxon>
        <taxon>Sporomusa</taxon>
    </lineage>
</organism>
<keyword evidence="2" id="KW-1185">Reference proteome</keyword>
<evidence type="ECO:0000313" key="1">
    <source>
        <dbReference type="EMBL" id="SMC80264.1"/>
    </source>
</evidence>
<dbReference type="EMBL" id="FWXI01000009">
    <property type="protein sequence ID" value="SMC80264.1"/>
    <property type="molecule type" value="Genomic_DNA"/>
</dbReference>
<dbReference type="Gene3D" id="3.30.1330.30">
    <property type="match status" value="1"/>
</dbReference>
<reference evidence="1 2" key="1">
    <citation type="submission" date="2017-04" db="EMBL/GenBank/DDBJ databases">
        <authorList>
            <person name="Afonso C.L."/>
            <person name="Miller P.J."/>
            <person name="Scott M.A."/>
            <person name="Spackman E."/>
            <person name="Goraichik I."/>
            <person name="Dimitrov K.M."/>
            <person name="Suarez D.L."/>
            <person name="Swayne D.E."/>
        </authorList>
    </citation>
    <scope>NUCLEOTIDE SEQUENCE [LARGE SCALE GENOMIC DNA]</scope>
    <source>
        <strain evidence="1 2">DSM 5090</strain>
    </source>
</reference>
<dbReference type="Pfam" id="PF07997">
    <property type="entry name" value="DUF1694"/>
    <property type="match status" value="1"/>
</dbReference>
<dbReference type="RefSeq" id="WP_084576041.1">
    <property type="nucleotide sequence ID" value="NZ_CP155572.1"/>
</dbReference>
<evidence type="ECO:0000313" key="2">
    <source>
        <dbReference type="Proteomes" id="UP000192738"/>
    </source>
</evidence>
<dbReference type="SUPFAM" id="SSF160515">
    <property type="entry name" value="YueI-like"/>
    <property type="match status" value="1"/>
</dbReference>
<gene>
    <name evidence="1" type="ORF">SAMN04488500_109141</name>
</gene>
<dbReference type="InterPro" id="IPR012543">
    <property type="entry name" value="DUF1694"/>
</dbReference>
<dbReference type="InterPro" id="IPR029064">
    <property type="entry name" value="Ribosomal_eL30-like_sf"/>
</dbReference>